<keyword evidence="3" id="KW-1185">Reference proteome</keyword>
<dbReference type="Proteomes" id="UP000000263">
    <property type="component" value="Chromosome"/>
</dbReference>
<reference evidence="2 3" key="1">
    <citation type="submission" date="2007-08" db="EMBL/GenBank/DDBJ databases">
        <title>Complete sequence of Roseiflexus castenholzii DSM 13941.</title>
        <authorList>
            <consortium name="US DOE Joint Genome Institute"/>
            <person name="Copeland A."/>
            <person name="Lucas S."/>
            <person name="Lapidus A."/>
            <person name="Barry K."/>
            <person name="Glavina del Rio T."/>
            <person name="Dalin E."/>
            <person name="Tice H."/>
            <person name="Pitluck S."/>
            <person name="Thompson L.S."/>
            <person name="Brettin T."/>
            <person name="Bruce D."/>
            <person name="Detter J.C."/>
            <person name="Han C."/>
            <person name="Tapia R."/>
            <person name="Schmutz J."/>
            <person name="Larimer F."/>
            <person name="Land M."/>
            <person name="Hauser L."/>
            <person name="Kyrpides N."/>
            <person name="Mikhailova N."/>
            <person name="Bryant D.A."/>
            <person name="Hanada S."/>
            <person name="Tsukatani Y."/>
            <person name="Richardson P."/>
        </authorList>
    </citation>
    <scope>NUCLEOTIDE SEQUENCE [LARGE SCALE GENOMIC DNA]</scope>
    <source>
        <strain evidence="3">DSM 13941 / HLO8</strain>
    </source>
</reference>
<dbReference type="OrthoDB" id="148282at2"/>
<keyword evidence="1" id="KW-0472">Membrane</keyword>
<organism evidence="2 3">
    <name type="scientific">Roseiflexus castenholzii (strain DSM 13941 / HLO8)</name>
    <dbReference type="NCBI Taxonomy" id="383372"/>
    <lineage>
        <taxon>Bacteria</taxon>
        <taxon>Bacillati</taxon>
        <taxon>Chloroflexota</taxon>
        <taxon>Chloroflexia</taxon>
        <taxon>Chloroflexales</taxon>
        <taxon>Roseiflexineae</taxon>
        <taxon>Roseiflexaceae</taxon>
        <taxon>Roseiflexus</taxon>
    </lineage>
</organism>
<dbReference type="InterPro" id="IPR036866">
    <property type="entry name" value="RibonucZ/Hydroxyglut_hydro"/>
</dbReference>
<dbReference type="Gene3D" id="3.60.15.10">
    <property type="entry name" value="Ribonuclease Z/Hydroxyacylglutathione hydrolase-like"/>
    <property type="match status" value="1"/>
</dbReference>
<dbReference type="SUPFAM" id="SSF56281">
    <property type="entry name" value="Metallo-hydrolase/oxidoreductase"/>
    <property type="match status" value="1"/>
</dbReference>
<dbReference type="KEGG" id="rca:Rcas_0895"/>
<gene>
    <name evidence="2" type="ordered locus">Rcas_0895</name>
</gene>
<evidence type="ECO:0008006" key="4">
    <source>
        <dbReference type="Google" id="ProtNLM"/>
    </source>
</evidence>
<evidence type="ECO:0000313" key="3">
    <source>
        <dbReference type="Proteomes" id="UP000000263"/>
    </source>
</evidence>
<evidence type="ECO:0000256" key="1">
    <source>
        <dbReference type="SAM" id="Phobius"/>
    </source>
</evidence>
<name>A7NHR3_ROSCS</name>
<dbReference type="HOGENOM" id="CLU_1064336_0_0_0"/>
<evidence type="ECO:0000313" key="2">
    <source>
        <dbReference type="EMBL" id="ABU57010.1"/>
    </source>
</evidence>
<sequence>MAAPSSDSGFLRRFAPRVGLIIAALLGLAWMQRPDGRLHVFLPALTGDAALVQTPDGRYLLIDGGADPDALVAALGRRLPFWQRELALVVVTSPDGQRLPGQVAALERYRAQRALAPPNTVPNATFDAWRRTLTHNATPVHRLRAGQRLAIDGVTLHTLDCTDQGALLRLDYGATSVVFAHSATSDMIERQAPDRAALLVYPWQHDPHALLVESLHPAVIVYSDGYQTRHAPQQTYHERAIGGARLYHERVDGDIEWISDGRRAWVVTSAQSGR</sequence>
<dbReference type="EMBL" id="CP000804">
    <property type="protein sequence ID" value="ABU57010.1"/>
    <property type="molecule type" value="Genomic_DNA"/>
</dbReference>
<keyword evidence="1" id="KW-1133">Transmembrane helix</keyword>
<accession>A7NHR3</accession>
<keyword evidence="1" id="KW-0812">Transmembrane</keyword>
<protein>
    <recommendedName>
        <fullName evidence="4">Beta-lactamase domain protein</fullName>
    </recommendedName>
</protein>
<dbReference type="RefSeq" id="WP_012119440.1">
    <property type="nucleotide sequence ID" value="NC_009767.1"/>
</dbReference>
<dbReference type="STRING" id="383372.Rcas_0895"/>
<proteinExistence type="predicted"/>
<dbReference type="AlphaFoldDB" id="A7NHR3"/>
<feature type="transmembrane region" description="Helical" evidence="1">
    <location>
        <begin position="14"/>
        <end position="31"/>
    </location>
</feature>
<dbReference type="eggNOG" id="COG2333">
    <property type="taxonomic scope" value="Bacteria"/>
</dbReference>